<dbReference type="Gene3D" id="1.25.40.340">
    <property type="match status" value="1"/>
</dbReference>
<protein>
    <submittedName>
        <fullName evidence="2">DAK2 protein</fullName>
    </submittedName>
</protein>
<evidence type="ECO:0000313" key="3">
    <source>
        <dbReference type="Proteomes" id="UP000195043"/>
    </source>
</evidence>
<dbReference type="Pfam" id="PF02734">
    <property type="entry name" value="Dak2"/>
    <property type="match status" value="1"/>
</dbReference>
<dbReference type="SMART" id="SM01121">
    <property type="entry name" value="Dak1_2"/>
    <property type="match status" value="1"/>
</dbReference>
<reference evidence="2 3" key="1">
    <citation type="submission" date="2017-05" db="EMBL/GenBank/DDBJ databases">
        <title>The Genome Sequence of Enterococcus sp. 8G7_MSG3316.</title>
        <authorList>
            <consortium name="The Broad Institute Genomics Platform"/>
            <consortium name="The Broad Institute Genomic Center for Infectious Diseases"/>
            <person name="Earl A."/>
            <person name="Manson A."/>
            <person name="Schwartman J."/>
            <person name="Gilmore M."/>
            <person name="Abouelleil A."/>
            <person name="Cao P."/>
            <person name="Chapman S."/>
            <person name="Cusick C."/>
            <person name="Shea T."/>
            <person name="Young S."/>
            <person name="Neafsey D."/>
            <person name="Nusbaum C."/>
            <person name="Birren B."/>
        </authorList>
    </citation>
    <scope>NUCLEOTIDE SEQUENCE [LARGE SCALE GENOMIC DNA]</scope>
    <source>
        <strain evidence="2 3">8G7_MSG3316</strain>
    </source>
</reference>
<keyword evidence="3" id="KW-1185">Reference proteome</keyword>
<dbReference type="InterPro" id="IPR019986">
    <property type="entry name" value="YloV-like"/>
</dbReference>
<dbReference type="STRING" id="1834191.A5886_000315"/>
<organism evidence="2 3">
    <name type="scientific">Candidatus Enterococcus testudinis</name>
    <dbReference type="NCBI Taxonomy" id="1834191"/>
    <lineage>
        <taxon>Bacteria</taxon>
        <taxon>Bacillati</taxon>
        <taxon>Bacillota</taxon>
        <taxon>Bacilli</taxon>
        <taxon>Lactobacillales</taxon>
        <taxon>Enterococcaceae</taxon>
        <taxon>Enterococcus</taxon>
    </lineage>
</organism>
<dbReference type="SMART" id="SM01120">
    <property type="entry name" value="Dak2"/>
    <property type="match status" value="1"/>
</dbReference>
<dbReference type="GO" id="GO:0006071">
    <property type="term" value="P:glycerol metabolic process"/>
    <property type="evidence" value="ECO:0007669"/>
    <property type="project" value="InterPro"/>
</dbReference>
<evidence type="ECO:0000313" key="2">
    <source>
        <dbReference type="EMBL" id="OTN75245.1"/>
    </source>
</evidence>
<gene>
    <name evidence="2" type="ORF">A5886_000315</name>
</gene>
<dbReference type="EMBL" id="NGKU01000001">
    <property type="protein sequence ID" value="OTN75245.1"/>
    <property type="molecule type" value="Genomic_DNA"/>
</dbReference>
<dbReference type="Pfam" id="PF21645">
    <property type="entry name" value="FakA-like_M"/>
    <property type="match status" value="1"/>
</dbReference>
<name>A0A242A2I5_9ENTE</name>
<dbReference type="Proteomes" id="UP000195043">
    <property type="component" value="Unassembled WGS sequence"/>
</dbReference>
<evidence type="ECO:0000259" key="1">
    <source>
        <dbReference type="PROSITE" id="PS51480"/>
    </source>
</evidence>
<dbReference type="RefSeq" id="WP_086273316.1">
    <property type="nucleotide sequence ID" value="NZ_NGKU01000001.1"/>
</dbReference>
<dbReference type="InterPro" id="IPR048394">
    <property type="entry name" value="FakA-like_M"/>
</dbReference>
<proteinExistence type="predicted"/>
<dbReference type="NCBIfam" id="TIGR03599">
    <property type="entry name" value="YloV"/>
    <property type="match status" value="1"/>
</dbReference>
<comment type="caution">
    <text evidence="2">The sequence shown here is derived from an EMBL/GenBank/DDBJ whole genome shotgun (WGS) entry which is preliminary data.</text>
</comment>
<dbReference type="PROSITE" id="PS51480">
    <property type="entry name" value="DHAL"/>
    <property type="match status" value="1"/>
</dbReference>
<dbReference type="InterPro" id="IPR050270">
    <property type="entry name" value="DegV_domain_contain"/>
</dbReference>
<dbReference type="AlphaFoldDB" id="A0A242A2I5"/>
<dbReference type="PANTHER" id="PTHR33434">
    <property type="entry name" value="DEGV DOMAIN-CONTAINING PROTEIN DR_1986-RELATED"/>
    <property type="match status" value="1"/>
</dbReference>
<dbReference type="PANTHER" id="PTHR33434:SF4">
    <property type="entry name" value="PHOSPHATASE PROTEIN"/>
    <property type="match status" value="1"/>
</dbReference>
<dbReference type="Pfam" id="PF13684">
    <property type="entry name" value="FakA-like_C"/>
    <property type="match status" value="1"/>
</dbReference>
<dbReference type="GO" id="GO:0004371">
    <property type="term" value="F:glycerone kinase activity"/>
    <property type="evidence" value="ECO:0007669"/>
    <property type="project" value="InterPro"/>
</dbReference>
<accession>A0A242A2I5</accession>
<dbReference type="InterPro" id="IPR036117">
    <property type="entry name" value="DhaL_dom_sf"/>
</dbReference>
<sequence length="560" mass="60223">MKVTNISASQFQEMVQAGASRLQVNAEFVNSLNVFPVPDGDTGTNMNLSMTSGAKAVSDATSEKVGELAATLSKGLLMGARGNSGVILSQLFRGFSKAIPTVDTLTAPELAQAFTHGVETAYKAVMKPVEGTILTVARIAAEYGEKKAQTSDDCIEVMKAVVHGAKRSLAKTPDLLPVLKEVGVVDSGGQGLLFIYEGFLNALTGEYQADEVFEPTPAAMDEMVNAEHHRSVQGQMATEDITFGYCTEIMVKIGEGPTVDSDFDYDTFRNYLNELGDSLLVVNDDEIIKVHVHTEHPGEVMNYGQKFGSLIKIKVDNMRLQHETLLEHDHQAQDAAPAPRPRTPYAIIAIAAGEGLKQLFTSLGAAYVISGGQTMNPSTEDILSAVKEVNADQVIVLPNNKNIFMAAQQAAEVAEVPVAVVETRTISQGMTAMLAFHEQASLEENKVAMTEVLASVASGSVTHAIRNTSIDGIEITEGDFLGMVDGKIVVSVPDRFSASMTTLQKMITEDTEIVTIMIGEEGKAKEANKIEEAIIALHPEIEVEIHQGDQPVYPYLFSAE</sequence>
<dbReference type="InterPro" id="IPR033470">
    <property type="entry name" value="FakA-like_C"/>
</dbReference>
<feature type="domain" description="DhaL" evidence="1">
    <location>
        <begin position="9"/>
        <end position="201"/>
    </location>
</feature>
<dbReference type="SUPFAM" id="SSF101473">
    <property type="entry name" value="DhaL-like"/>
    <property type="match status" value="1"/>
</dbReference>
<dbReference type="InterPro" id="IPR004007">
    <property type="entry name" value="DhaL_dom"/>
</dbReference>
<dbReference type="OrthoDB" id="9760324at2"/>